<sequence>MSESSLAQGRLGAWGIVFFVVSAAAPLTVIATTPFSVRVGGIGAPGAYLAAGVVLTLFAIGFTAMTRYVRNAGAFYAYASRGLGRDAGNGVAVMTACCYGVMVTGFYGFIGFYAQLEVQRLLGFDLPWWVAGLGCAVLVGVLGYRQVDVGAKVLAVLLTAEVVVLVIFAVAVLVQQRPEPLTVAPLAPSHVFASGAGALFVIGFGSYIGFEGTAIYVEEAKRPERTIPRATYAAIAFLSVFYAFCAWVLVQAWGVTGMLEGAHREGEFYGEMLFVAAEDYAGRGLASSMSLLVVTSFLAAAVAFHNACARYLFAMGRTGLLPARFARTHPRMRSPYVASVTITVVVLAGILVGVLAGADPLQFAFWTYAPGVFGVVAAQAVGALSVLAFFTRDRRGHSPWRVQVAPGLAALGLGVGLYLIGTNFDLISGRTGWVNWLMLLFTPVTFALGVARGRLAAEAGAPAQR</sequence>
<keyword evidence="2 5" id="KW-0812">Transmembrane</keyword>
<dbReference type="PANTHER" id="PTHR42770:SF16">
    <property type="entry name" value="AMINO ACID PERMEASE"/>
    <property type="match status" value="1"/>
</dbReference>
<feature type="transmembrane region" description="Helical" evidence="5">
    <location>
        <begin position="186"/>
        <end position="210"/>
    </location>
</feature>
<proteinExistence type="predicted"/>
<feature type="domain" description="Amino acid permease/ SLC12A" evidence="6">
    <location>
        <begin position="16"/>
        <end position="413"/>
    </location>
</feature>
<protein>
    <submittedName>
        <fullName evidence="7">APC family permease</fullName>
    </submittedName>
</protein>
<gene>
    <name evidence="7" type="ORF">F9L07_19965</name>
</gene>
<evidence type="ECO:0000256" key="3">
    <source>
        <dbReference type="ARBA" id="ARBA00022989"/>
    </source>
</evidence>
<dbReference type="PIRSF" id="PIRSF006060">
    <property type="entry name" value="AA_transporter"/>
    <property type="match status" value="1"/>
</dbReference>
<accession>A0A7J5DVG1</accession>
<comment type="caution">
    <text evidence="7">The sequence shown here is derived from an EMBL/GenBank/DDBJ whole genome shotgun (WGS) entry which is preliminary data.</text>
</comment>
<keyword evidence="4 5" id="KW-0472">Membrane</keyword>
<feature type="transmembrane region" description="Helical" evidence="5">
    <location>
        <begin position="368"/>
        <end position="390"/>
    </location>
</feature>
<dbReference type="Gene3D" id="1.20.1740.10">
    <property type="entry name" value="Amino acid/polyamine transporter I"/>
    <property type="match status" value="1"/>
</dbReference>
<reference evidence="7 8" key="1">
    <citation type="submission" date="2019-09" db="EMBL/GenBank/DDBJ databases">
        <title>Pimelobacter sp. isolated from Paulinella.</title>
        <authorList>
            <person name="Jeong S.E."/>
        </authorList>
    </citation>
    <scope>NUCLEOTIDE SEQUENCE [LARGE SCALE GENOMIC DNA]</scope>
    <source>
        <strain evidence="7 8">Pch-N</strain>
    </source>
</reference>
<dbReference type="PANTHER" id="PTHR42770">
    <property type="entry name" value="AMINO ACID TRANSPORTER-RELATED"/>
    <property type="match status" value="1"/>
</dbReference>
<evidence type="ECO:0000256" key="5">
    <source>
        <dbReference type="SAM" id="Phobius"/>
    </source>
</evidence>
<evidence type="ECO:0000256" key="1">
    <source>
        <dbReference type="ARBA" id="ARBA00004141"/>
    </source>
</evidence>
<feature type="transmembrane region" description="Helical" evidence="5">
    <location>
        <begin position="90"/>
        <end position="114"/>
    </location>
</feature>
<feature type="transmembrane region" description="Helical" evidence="5">
    <location>
        <begin position="126"/>
        <end position="144"/>
    </location>
</feature>
<evidence type="ECO:0000313" key="7">
    <source>
        <dbReference type="EMBL" id="KAB2809318.1"/>
    </source>
</evidence>
<evidence type="ECO:0000259" key="6">
    <source>
        <dbReference type="Pfam" id="PF00324"/>
    </source>
</evidence>
<evidence type="ECO:0000256" key="4">
    <source>
        <dbReference type="ARBA" id="ARBA00023136"/>
    </source>
</evidence>
<feature type="transmembrane region" description="Helical" evidence="5">
    <location>
        <begin position="12"/>
        <end position="35"/>
    </location>
</feature>
<dbReference type="RefSeq" id="WP_151581522.1">
    <property type="nucleotide sequence ID" value="NZ_WBVM01000002.1"/>
</dbReference>
<organism evidence="7 8">
    <name type="scientific">Nocardioides simplex</name>
    <name type="common">Arthrobacter simplex</name>
    <dbReference type="NCBI Taxonomy" id="2045"/>
    <lineage>
        <taxon>Bacteria</taxon>
        <taxon>Bacillati</taxon>
        <taxon>Actinomycetota</taxon>
        <taxon>Actinomycetes</taxon>
        <taxon>Propionibacteriales</taxon>
        <taxon>Nocardioidaceae</taxon>
        <taxon>Pimelobacter</taxon>
    </lineage>
</organism>
<feature type="transmembrane region" description="Helical" evidence="5">
    <location>
        <begin position="153"/>
        <end position="174"/>
    </location>
</feature>
<dbReference type="EMBL" id="WBVM01000002">
    <property type="protein sequence ID" value="KAB2809318.1"/>
    <property type="molecule type" value="Genomic_DNA"/>
</dbReference>
<keyword evidence="3 5" id="KW-1133">Transmembrane helix</keyword>
<feature type="transmembrane region" description="Helical" evidence="5">
    <location>
        <begin position="402"/>
        <end position="421"/>
    </location>
</feature>
<evidence type="ECO:0000256" key="2">
    <source>
        <dbReference type="ARBA" id="ARBA00022692"/>
    </source>
</evidence>
<dbReference type="Pfam" id="PF00324">
    <property type="entry name" value="AA_permease"/>
    <property type="match status" value="1"/>
</dbReference>
<name>A0A7J5DVG1_NOCSI</name>
<feature type="transmembrane region" description="Helical" evidence="5">
    <location>
        <begin position="289"/>
        <end position="313"/>
    </location>
</feature>
<dbReference type="GO" id="GO:0055085">
    <property type="term" value="P:transmembrane transport"/>
    <property type="evidence" value="ECO:0007669"/>
    <property type="project" value="InterPro"/>
</dbReference>
<dbReference type="Proteomes" id="UP000449906">
    <property type="component" value="Unassembled WGS sequence"/>
</dbReference>
<dbReference type="InterPro" id="IPR004841">
    <property type="entry name" value="AA-permease/SLC12A_dom"/>
</dbReference>
<feature type="transmembrane region" description="Helical" evidence="5">
    <location>
        <begin position="230"/>
        <end position="250"/>
    </location>
</feature>
<comment type="subcellular location">
    <subcellularLocation>
        <location evidence="1">Membrane</location>
        <topology evidence="1">Multi-pass membrane protein</topology>
    </subcellularLocation>
</comment>
<feature type="transmembrane region" description="Helical" evidence="5">
    <location>
        <begin position="334"/>
        <end position="356"/>
    </location>
</feature>
<dbReference type="InterPro" id="IPR050367">
    <property type="entry name" value="APC_superfamily"/>
</dbReference>
<feature type="transmembrane region" description="Helical" evidence="5">
    <location>
        <begin position="47"/>
        <end position="69"/>
    </location>
</feature>
<evidence type="ECO:0000313" key="8">
    <source>
        <dbReference type="Proteomes" id="UP000449906"/>
    </source>
</evidence>
<feature type="transmembrane region" description="Helical" evidence="5">
    <location>
        <begin position="433"/>
        <end position="451"/>
    </location>
</feature>
<dbReference type="AlphaFoldDB" id="A0A7J5DVG1"/>
<dbReference type="GO" id="GO:0016020">
    <property type="term" value="C:membrane"/>
    <property type="evidence" value="ECO:0007669"/>
    <property type="project" value="UniProtKB-SubCell"/>
</dbReference>